<dbReference type="PANTHER" id="PTHR12827:SF3">
    <property type="entry name" value="ANAPHASE-PROMOTING COMPLEX SUBUNIT 1"/>
    <property type="match status" value="1"/>
</dbReference>
<evidence type="ECO:0000256" key="1">
    <source>
        <dbReference type="ARBA" id="ARBA00022618"/>
    </source>
</evidence>
<dbReference type="InterPro" id="IPR002015">
    <property type="entry name" value="Proteasome/cyclosome_rpt"/>
</dbReference>
<feature type="compositionally biased region" description="Low complexity" evidence="5">
    <location>
        <begin position="1"/>
        <end position="19"/>
    </location>
</feature>
<dbReference type="InterPro" id="IPR024990">
    <property type="entry name" value="Apc1"/>
</dbReference>
<evidence type="ECO:0000256" key="2">
    <source>
        <dbReference type="ARBA" id="ARBA00022737"/>
    </source>
</evidence>
<keyword evidence="2" id="KW-0677">Repeat</keyword>
<keyword evidence="3" id="KW-0498">Mitosis</keyword>
<dbReference type="GO" id="GO:0031145">
    <property type="term" value="P:anaphase-promoting complex-dependent catabolic process"/>
    <property type="evidence" value="ECO:0007669"/>
    <property type="project" value="TreeGrafter"/>
</dbReference>
<name>A0A922MKT1_SPOEX</name>
<dbReference type="Pfam" id="PF01851">
    <property type="entry name" value="PC_rep"/>
    <property type="match status" value="1"/>
</dbReference>
<feature type="region of interest" description="Disordered" evidence="5">
    <location>
        <begin position="1"/>
        <end position="25"/>
    </location>
</feature>
<evidence type="ECO:0000313" key="6">
    <source>
        <dbReference type="EMBL" id="KAH9639130.1"/>
    </source>
</evidence>
<proteinExistence type="predicted"/>
<reference evidence="6" key="1">
    <citation type="journal article" date="2021" name="G3 (Bethesda)">
        <title>Genome and transcriptome analysis of the beet armyworm Spodoptera exigua reveals targets for pest control. .</title>
        <authorList>
            <person name="Simon S."/>
            <person name="Breeschoten T."/>
            <person name="Jansen H.J."/>
            <person name="Dirks R.P."/>
            <person name="Schranz M.E."/>
            <person name="Ros V.I.D."/>
        </authorList>
    </citation>
    <scope>NUCLEOTIDE SEQUENCE</scope>
    <source>
        <strain evidence="6">TB_SE_WUR_2020</strain>
    </source>
</reference>
<dbReference type="GO" id="GO:0007091">
    <property type="term" value="P:metaphase/anaphase transition of mitotic cell cycle"/>
    <property type="evidence" value="ECO:0007669"/>
    <property type="project" value="TreeGrafter"/>
</dbReference>
<protein>
    <recommendedName>
        <fullName evidence="8">Anaphase-promoting complex subunit 1</fullName>
    </recommendedName>
</protein>
<dbReference type="GO" id="GO:0060090">
    <property type="term" value="F:molecular adaptor activity"/>
    <property type="evidence" value="ECO:0007669"/>
    <property type="project" value="TreeGrafter"/>
</dbReference>
<dbReference type="GO" id="GO:0005680">
    <property type="term" value="C:anaphase-promoting complex"/>
    <property type="evidence" value="ECO:0007669"/>
    <property type="project" value="InterPro"/>
</dbReference>
<evidence type="ECO:0000313" key="7">
    <source>
        <dbReference type="Proteomes" id="UP000814243"/>
    </source>
</evidence>
<evidence type="ECO:0000256" key="4">
    <source>
        <dbReference type="ARBA" id="ARBA00023306"/>
    </source>
</evidence>
<evidence type="ECO:0008006" key="8">
    <source>
        <dbReference type="Google" id="ProtNLM"/>
    </source>
</evidence>
<dbReference type="PANTHER" id="PTHR12827">
    <property type="entry name" value="MEIOTIC CHECKPOINT REGULATOR TSG24 FAMILY MEMBER"/>
    <property type="match status" value="1"/>
</dbReference>
<keyword evidence="4" id="KW-0131">Cell cycle</keyword>
<dbReference type="Proteomes" id="UP000814243">
    <property type="component" value="Unassembled WGS sequence"/>
</dbReference>
<accession>A0A922MKT1</accession>
<dbReference type="GO" id="GO:0070979">
    <property type="term" value="P:protein K11-linked ubiquitination"/>
    <property type="evidence" value="ECO:0007669"/>
    <property type="project" value="TreeGrafter"/>
</dbReference>
<evidence type="ECO:0000256" key="3">
    <source>
        <dbReference type="ARBA" id="ARBA00022776"/>
    </source>
</evidence>
<comment type="caution">
    <text evidence="6">The sequence shown here is derived from an EMBL/GenBank/DDBJ whole genome shotgun (WGS) entry which is preliminary data.</text>
</comment>
<dbReference type="AlphaFoldDB" id="A0A922MKT1"/>
<dbReference type="GO" id="GO:0051301">
    <property type="term" value="P:cell division"/>
    <property type="evidence" value="ECO:0007669"/>
    <property type="project" value="UniProtKB-KW"/>
</dbReference>
<organism evidence="6 7">
    <name type="scientific">Spodoptera exigua</name>
    <name type="common">Beet armyworm</name>
    <name type="synonym">Noctua fulgens</name>
    <dbReference type="NCBI Taxonomy" id="7107"/>
    <lineage>
        <taxon>Eukaryota</taxon>
        <taxon>Metazoa</taxon>
        <taxon>Ecdysozoa</taxon>
        <taxon>Arthropoda</taxon>
        <taxon>Hexapoda</taxon>
        <taxon>Insecta</taxon>
        <taxon>Pterygota</taxon>
        <taxon>Neoptera</taxon>
        <taxon>Endopterygota</taxon>
        <taxon>Lepidoptera</taxon>
        <taxon>Glossata</taxon>
        <taxon>Ditrysia</taxon>
        <taxon>Noctuoidea</taxon>
        <taxon>Noctuidae</taxon>
        <taxon>Amphipyrinae</taxon>
        <taxon>Spodoptera</taxon>
    </lineage>
</organism>
<sequence length="310" mass="34077">MPHTNALPARLRAPRPAHAAGHRQGIEPTEEWVESQVPDTIKPYCFVKPTEDNIDYEAMNQAYCNIIAGACFALGLRFAGSGDEDARDTALQYAKLFIAIMCGRGDIPTLRVCRRLRARTPAAAPPAAAPLTHGGQMAVHCTIGLLFLGGGRATLSTTPTAVAALLAAFFPKFPTHSEDNRYHLQAFRHLYVLAVEARLILPRDISTEKLCYAHIQIRNFVKQYLVKDVGANVCGDCLVVSRRRKGRDAALAPCSCRAYTRPERDHLQGLAMLTYDCVVKDILCDDELSVLLQLEGVSMEGMSKVCDLLR</sequence>
<dbReference type="EMBL" id="JACEFF010000353">
    <property type="protein sequence ID" value="KAH9639130.1"/>
    <property type="molecule type" value="Genomic_DNA"/>
</dbReference>
<evidence type="ECO:0000256" key="5">
    <source>
        <dbReference type="SAM" id="MobiDB-lite"/>
    </source>
</evidence>
<gene>
    <name evidence="6" type="ORF">HF086_018198</name>
</gene>
<keyword evidence="1" id="KW-0132">Cell division</keyword>